<feature type="region of interest" description="Disordered" evidence="3">
    <location>
        <begin position="88"/>
        <end position="107"/>
    </location>
</feature>
<dbReference type="PANTHER" id="PTHR48207">
    <property type="entry name" value="SUCCINATE--HYDROXYMETHYLGLUTARATE COA-TRANSFERASE"/>
    <property type="match status" value="1"/>
</dbReference>
<dbReference type="Proteomes" id="UP001373714">
    <property type="component" value="Unassembled WGS sequence"/>
</dbReference>
<dbReference type="GO" id="GO:0005739">
    <property type="term" value="C:mitochondrion"/>
    <property type="evidence" value="ECO:0007669"/>
    <property type="project" value="TreeGrafter"/>
</dbReference>
<comment type="similarity">
    <text evidence="1">Belongs to the CoA-transferase III family.</text>
</comment>
<evidence type="ECO:0000313" key="4">
    <source>
        <dbReference type="EMBL" id="KAK6333890.1"/>
    </source>
</evidence>
<dbReference type="InterPro" id="IPR050483">
    <property type="entry name" value="CoA-transferase_III_domain"/>
</dbReference>
<proteinExistence type="inferred from homology"/>
<sequence length="123" mass="13060">MITRNSISTIASRTGRRGIIGTQLQASPHGGVHRYTRSQSTVPAKPSPLAGVRVLDLTRVLAGPYCTQILGDLGADVIKVEHVTRGDDTRAWGPPYAPRKDGKSGPGESAYFLAVSIPLNPTI</sequence>
<keyword evidence="2" id="KW-0808">Transferase</keyword>
<protein>
    <recommendedName>
        <fullName evidence="6">CoA transferase</fullName>
    </recommendedName>
</protein>
<reference evidence="4 5" key="1">
    <citation type="submission" date="2019-10" db="EMBL/GenBank/DDBJ databases">
        <authorList>
            <person name="Palmer J.M."/>
        </authorList>
    </citation>
    <scope>NUCLEOTIDE SEQUENCE [LARGE SCALE GENOMIC DNA]</scope>
    <source>
        <strain evidence="4 5">TWF730</strain>
    </source>
</reference>
<name>A0AAV9U205_9PEZI</name>
<dbReference type="SUPFAM" id="SSF89796">
    <property type="entry name" value="CoA-transferase family III (CaiB/BaiF)"/>
    <property type="match status" value="1"/>
</dbReference>
<keyword evidence="5" id="KW-1185">Reference proteome</keyword>
<evidence type="ECO:0000256" key="1">
    <source>
        <dbReference type="ARBA" id="ARBA00008383"/>
    </source>
</evidence>
<evidence type="ECO:0000256" key="2">
    <source>
        <dbReference type="ARBA" id="ARBA00022679"/>
    </source>
</evidence>
<organism evidence="4 5">
    <name type="scientific">Orbilia blumenaviensis</name>
    <dbReference type="NCBI Taxonomy" id="1796055"/>
    <lineage>
        <taxon>Eukaryota</taxon>
        <taxon>Fungi</taxon>
        <taxon>Dikarya</taxon>
        <taxon>Ascomycota</taxon>
        <taxon>Pezizomycotina</taxon>
        <taxon>Orbiliomycetes</taxon>
        <taxon>Orbiliales</taxon>
        <taxon>Orbiliaceae</taxon>
        <taxon>Orbilia</taxon>
    </lineage>
</organism>
<gene>
    <name evidence="4" type="ORF">TWF730_004073</name>
</gene>
<dbReference type="InterPro" id="IPR003673">
    <property type="entry name" value="CoA-Trfase_fam_III"/>
</dbReference>
<dbReference type="InterPro" id="IPR023606">
    <property type="entry name" value="CoA-Trfase_III_dom_1_sf"/>
</dbReference>
<dbReference type="EMBL" id="JAVHNS010000016">
    <property type="protein sequence ID" value="KAK6333890.1"/>
    <property type="molecule type" value="Genomic_DNA"/>
</dbReference>
<evidence type="ECO:0000256" key="3">
    <source>
        <dbReference type="SAM" id="MobiDB-lite"/>
    </source>
</evidence>
<accession>A0AAV9U205</accession>
<dbReference type="Pfam" id="PF02515">
    <property type="entry name" value="CoA_transf_3"/>
    <property type="match status" value="1"/>
</dbReference>
<dbReference type="PANTHER" id="PTHR48207:SF3">
    <property type="entry name" value="SUCCINATE--HYDROXYMETHYLGLUTARATE COA-TRANSFERASE"/>
    <property type="match status" value="1"/>
</dbReference>
<dbReference type="AlphaFoldDB" id="A0AAV9U205"/>
<evidence type="ECO:0000313" key="5">
    <source>
        <dbReference type="Proteomes" id="UP001373714"/>
    </source>
</evidence>
<dbReference type="GO" id="GO:0047369">
    <property type="term" value="F:succinate-hydroxymethylglutarate CoA-transferase activity"/>
    <property type="evidence" value="ECO:0007669"/>
    <property type="project" value="TreeGrafter"/>
</dbReference>
<dbReference type="Gene3D" id="3.40.50.10540">
    <property type="entry name" value="Crotonobetainyl-coa:carnitine coa-transferase, domain 1"/>
    <property type="match status" value="1"/>
</dbReference>
<evidence type="ECO:0008006" key="6">
    <source>
        <dbReference type="Google" id="ProtNLM"/>
    </source>
</evidence>
<comment type="caution">
    <text evidence="4">The sequence shown here is derived from an EMBL/GenBank/DDBJ whole genome shotgun (WGS) entry which is preliminary data.</text>
</comment>